<accession>A0A127Q7G6</accession>
<name>A0A127Q7G6_9BURK</name>
<dbReference type="AlphaFoldDB" id="A0A127Q7G6"/>
<organism evidence="1 2">
    <name type="scientific">Collimonas pratensis</name>
    <dbReference type="NCBI Taxonomy" id="279113"/>
    <lineage>
        <taxon>Bacteria</taxon>
        <taxon>Pseudomonadati</taxon>
        <taxon>Pseudomonadota</taxon>
        <taxon>Betaproteobacteria</taxon>
        <taxon>Burkholderiales</taxon>
        <taxon>Oxalobacteraceae</taxon>
        <taxon>Collimonas</taxon>
    </lineage>
</organism>
<evidence type="ECO:0000313" key="2">
    <source>
        <dbReference type="Proteomes" id="UP000074561"/>
    </source>
</evidence>
<protein>
    <recommendedName>
        <fullName evidence="3">Ribbon-helix-helix, copG family protein</fullName>
    </recommendedName>
</protein>
<evidence type="ECO:0008006" key="3">
    <source>
        <dbReference type="Google" id="ProtNLM"/>
    </source>
</evidence>
<evidence type="ECO:0000313" key="1">
    <source>
        <dbReference type="EMBL" id="AMP05977.1"/>
    </source>
</evidence>
<reference evidence="1 2" key="1">
    <citation type="submission" date="2015-11" db="EMBL/GenBank/DDBJ databases">
        <title>Exploring the genomic traits of fungus-feeding bacterial genus Collimonas.</title>
        <authorList>
            <person name="Song C."/>
            <person name="Schmidt R."/>
            <person name="de Jager V."/>
            <person name="Krzyzanowska D."/>
            <person name="Jongedijk E."/>
            <person name="Cankar K."/>
            <person name="Beekwilder J."/>
            <person name="van Veen A."/>
            <person name="de Boer W."/>
            <person name="van Veen J.A."/>
            <person name="Garbeva P."/>
        </authorList>
    </citation>
    <scope>NUCLEOTIDE SEQUENCE [LARGE SCALE GENOMIC DNA]</scope>
    <source>
        <strain evidence="1 2">Ter91</strain>
    </source>
</reference>
<dbReference type="EMBL" id="CP013234">
    <property type="protein sequence ID" value="AMP05977.1"/>
    <property type="molecule type" value="Genomic_DNA"/>
</dbReference>
<sequence length="64" mass="7526">MDRKPKARRAPKNCLSKQIVIRLLPDEVTKTDQFAEAEIRSRASFIRIIFLRGLQVYEHEQVTN</sequence>
<proteinExistence type="predicted"/>
<dbReference type="Proteomes" id="UP000074561">
    <property type="component" value="Chromosome"/>
</dbReference>
<gene>
    <name evidence="1" type="ORF">CPter91_3656</name>
</gene>
<dbReference type="PATRIC" id="fig|279113.9.peg.3628"/>
<dbReference type="KEGG" id="cpra:CPter91_3656"/>